<sequence length="299" mass="32432">MGATMSEAATAMASRFWRVTGILSTYDELELRLGYLSEEGDGSQEDPGSALVAKLYGVAGDLLLTHRVPVRPTEAGRARTVRGAIPFPTATRVIRFEVAGKVIEEIGVPAAGPEIELTWRPPERVRGKVRVTWRGEHPLGMKLDYFLRYSHTNGVTWSPISLRTPSEHQEIDFDQLPGGERCRIAVMATDGVNTRLARSSPFAVAIKPCRAVILEPSTPITAPAGSVVSLHGQGFWLEEGRPEPQHLAWESSLDGPLGNGERIEATLSPGTHRVTLTAGCGERAGTRETRVEITAHAGR</sequence>
<dbReference type="Proteomes" id="UP000019678">
    <property type="component" value="Unassembled WGS sequence"/>
</dbReference>
<reference evidence="1 2" key="1">
    <citation type="submission" date="2013-05" db="EMBL/GenBank/DDBJ databases">
        <title>Genome assembly of Chondromyces apiculatus DSM 436.</title>
        <authorList>
            <person name="Sharma G."/>
            <person name="Khatri I."/>
            <person name="Kaur C."/>
            <person name="Mayilraj S."/>
            <person name="Subramanian S."/>
        </authorList>
    </citation>
    <scope>NUCLEOTIDE SEQUENCE [LARGE SCALE GENOMIC DNA]</scope>
    <source>
        <strain evidence="1 2">DSM 436</strain>
    </source>
</reference>
<keyword evidence="2" id="KW-1185">Reference proteome</keyword>
<proteinExistence type="predicted"/>
<dbReference type="STRING" id="1192034.CAP_3895"/>
<name>A0A017T6L4_9BACT</name>
<dbReference type="AlphaFoldDB" id="A0A017T6L4"/>
<evidence type="ECO:0000313" key="2">
    <source>
        <dbReference type="Proteomes" id="UP000019678"/>
    </source>
</evidence>
<dbReference type="EMBL" id="ASRX01000029">
    <property type="protein sequence ID" value="EYF04869.1"/>
    <property type="molecule type" value="Genomic_DNA"/>
</dbReference>
<accession>A0A017T6L4</accession>
<protein>
    <submittedName>
        <fullName evidence="1">Uncharacterized protein</fullName>
    </submittedName>
</protein>
<gene>
    <name evidence="1" type="ORF">CAP_3895</name>
</gene>
<organism evidence="1 2">
    <name type="scientific">Chondromyces apiculatus DSM 436</name>
    <dbReference type="NCBI Taxonomy" id="1192034"/>
    <lineage>
        <taxon>Bacteria</taxon>
        <taxon>Pseudomonadati</taxon>
        <taxon>Myxococcota</taxon>
        <taxon>Polyangia</taxon>
        <taxon>Polyangiales</taxon>
        <taxon>Polyangiaceae</taxon>
        <taxon>Chondromyces</taxon>
    </lineage>
</organism>
<comment type="caution">
    <text evidence="1">The sequence shown here is derived from an EMBL/GenBank/DDBJ whole genome shotgun (WGS) entry which is preliminary data.</text>
</comment>
<dbReference type="eggNOG" id="COG3292">
    <property type="taxonomic scope" value="Bacteria"/>
</dbReference>
<evidence type="ECO:0000313" key="1">
    <source>
        <dbReference type="EMBL" id="EYF04869.1"/>
    </source>
</evidence>